<dbReference type="PANTHER" id="PTHR46429">
    <property type="entry name" value="23S RRNA (GUANOSINE-2'-O-)-METHYLTRANSFERASE RLMB"/>
    <property type="match status" value="1"/>
</dbReference>
<evidence type="ECO:0000256" key="1">
    <source>
        <dbReference type="ARBA" id="ARBA00022603"/>
    </source>
</evidence>
<dbReference type="Gene3D" id="3.40.1280.10">
    <property type="match status" value="1"/>
</dbReference>
<evidence type="ECO:0000256" key="2">
    <source>
        <dbReference type="ARBA" id="ARBA00022679"/>
    </source>
</evidence>
<dbReference type="GO" id="GO:0008173">
    <property type="term" value="F:RNA methyltransferase activity"/>
    <property type="evidence" value="ECO:0007669"/>
    <property type="project" value="InterPro"/>
</dbReference>
<dbReference type="InterPro" id="IPR004441">
    <property type="entry name" value="rRNA_MeTrfase_TrmH"/>
</dbReference>
<dbReference type="Pfam" id="PF08032">
    <property type="entry name" value="SpoU_sub_bind"/>
    <property type="match status" value="1"/>
</dbReference>
<dbReference type="GO" id="GO:0006396">
    <property type="term" value="P:RNA processing"/>
    <property type="evidence" value="ECO:0007669"/>
    <property type="project" value="InterPro"/>
</dbReference>
<gene>
    <name evidence="4" type="ORF">SAMN04487990_10972</name>
</gene>
<reference evidence="4 5" key="1">
    <citation type="submission" date="2016-10" db="EMBL/GenBank/DDBJ databases">
        <authorList>
            <person name="de Groot N.N."/>
        </authorList>
    </citation>
    <scope>NUCLEOTIDE SEQUENCE [LARGE SCALE GENOMIC DNA]</scope>
    <source>
        <strain evidence="4 5">DSM 23842</strain>
    </source>
</reference>
<dbReference type="GO" id="GO:0005829">
    <property type="term" value="C:cytosol"/>
    <property type="evidence" value="ECO:0007669"/>
    <property type="project" value="TreeGrafter"/>
</dbReference>
<keyword evidence="1 4" id="KW-0489">Methyltransferase</keyword>
<proteinExistence type="predicted"/>
<dbReference type="SUPFAM" id="SSF75217">
    <property type="entry name" value="alpha/beta knot"/>
    <property type="match status" value="1"/>
</dbReference>
<dbReference type="RefSeq" id="WP_092133897.1">
    <property type="nucleotide sequence ID" value="NZ_FNQK01000009.1"/>
</dbReference>
<keyword evidence="2 4" id="KW-0808">Transferase</keyword>
<dbReference type="InterPro" id="IPR029064">
    <property type="entry name" value="Ribosomal_eL30-like_sf"/>
</dbReference>
<dbReference type="CDD" id="cd18103">
    <property type="entry name" value="SpoU-like_RlmB"/>
    <property type="match status" value="1"/>
</dbReference>
<feature type="domain" description="RNA 2-O ribose methyltransferase substrate binding" evidence="3">
    <location>
        <begin position="6"/>
        <end position="80"/>
    </location>
</feature>
<dbReference type="Gene3D" id="3.30.1330.30">
    <property type="match status" value="1"/>
</dbReference>
<dbReference type="SMART" id="SM00967">
    <property type="entry name" value="SpoU_sub_bind"/>
    <property type="match status" value="1"/>
</dbReference>
<evidence type="ECO:0000313" key="4">
    <source>
        <dbReference type="EMBL" id="SEA27273.1"/>
    </source>
</evidence>
<dbReference type="EMBL" id="FNQK01000009">
    <property type="protein sequence ID" value="SEA27273.1"/>
    <property type="molecule type" value="Genomic_DNA"/>
</dbReference>
<dbReference type="SUPFAM" id="SSF55315">
    <property type="entry name" value="L30e-like"/>
    <property type="match status" value="1"/>
</dbReference>
<dbReference type="Pfam" id="PF00588">
    <property type="entry name" value="SpoU_methylase"/>
    <property type="match status" value="1"/>
</dbReference>
<dbReference type="InterPro" id="IPR029028">
    <property type="entry name" value="Alpha/beta_knot_MTases"/>
</dbReference>
<dbReference type="OrthoDB" id="9794400at2"/>
<accession>A0A1H3ZU75</accession>
<name>A0A1H3ZU75_BIZPA</name>
<dbReference type="GO" id="GO:0003723">
    <property type="term" value="F:RNA binding"/>
    <property type="evidence" value="ECO:0007669"/>
    <property type="project" value="InterPro"/>
</dbReference>
<dbReference type="PANTHER" id="PTHR46429:SF1">
    <property type="entry name" value="23S RRNA (GUANOSINE-2'-O-)-METHYLTRANSFERASE RLMB"/>
    <property type="match status" value="1"/>
</dbReference>
<dbReference type="GO" id="GO:0032259">
    <property type="term" value="P:methylation"/>
    <property type="evidence" value="ECO:0007669"/>
    <property type="project" value="UniProtKB-KW"/>
</dbReference>
<organism evidence="4 5">
    <name type="scientific">Bizionia paragorgiae</name>
    <dbReference type="NCBI Taxonomy" id="283786"/>
    <lineage>
        <taxon>Bacteria</taxon>
        <taxon>Pseudomonadati</taxon>
        <taxon>Bacteroidota</taxon>
        <taxon>Flavobacteriia</taxon>
        <taxon>Flavobacteriales</taxon>
        <taxon>Flavobacteriaceae</taxon>
        <taxon>Bizionia</taxon>
    </lineage>
</organism>
<protein>
    <submittedName>
        <fullName evidence="4">23S rRNA (Guanosine2251-2'-O)-methyltransferase</fullName>
    </submittedName>
</protein>
<dbReference type="InterPro" id="IPR029026">
    <property type="entry name" value="tRNA_m1G_MTases_N"/>
</dbReference>
<evidence type="ECO:0000259" key="3">
    <source>
        <dbReference type="SMART" id="SM00967"/>
    </source>
</evidence>
<dbReference type="NCBIfam" id="TIGR00186">
    <property type="entry name" value="rRNA_methyl_3"/>
    <property type="match status" value="1"/>
</dbReference>
<keyword evidence="5" id="KW-1185">Reference proteome</keyword>
<dbReference type="AlphaFoldDB" id="A0A1H3ZU75"/>
<dbReference type="STRING" id="283786.SAMN04487990_10972"/>
<dbReference type="InterPro" id="IPR013123">
    <property type="entry name" value="SpoU_subst-bd"/>
</dbReference>
<evidence type="ECO:0000313" key="5">
    <source>
        <dbReference type="Proteomes" id="UP000198846"/>
    </source>
</evidence>
<dbReference type="Proteomes" id="UP000198846">
    <property type="component" value="Unassembled WGS sequence"/>
</dbReference>
<sequence length="244" mass="26503">MEKDTQIFGLRAIIEAIQANNTIDKVFLQKGLKGELFQELEFAIKKNGINASYVPVEKLNKLTKNNHQGAVAQIAPITFHDLETLVENTIASGATPLFLLLDQLSDVRNFGAIIRTAECTGVNGIIVQKKGGAPVNGDTIKTSAGAVFKIPICKVDHIKDAMFYMQASGIKVIAATEKTDQTIYDVSFKEPCAIIMGSEGRGINPSVLKLVDNKAKLPLLGEIESLNVSVACGVFLYEVLRQRL</sequence>
<dbReference type="InterPro" id="IPR001537">
    <property type="entry name" value="SpoU_MeTrfase"/>
</dbReference>